<reference evidence="14 15" key="1">
    <citation type="submission" date="2023-07" db="EMBL/GenBank/DDBJ databases">
        <title>Genomic Encyclopedia of Type Strains, Phase IV (KMG-IV): sequencing the most valuable type-strain genomes for metagenomic binning, comparative biology and taxonomic classification.</title>
        <authorList>
            <person name="Goeker M."/>
        </authorList>
    </citation>
    <scope>NUCLEOTIDE SEQUENCE [LARGE SCALE GENOMIC DNA]</scope>
    <source>
        <strain evidence="14 15">B1-1</strain>
    </source>
</reference>
<evidence type="ECO:0000256" key="9">
    <source>
        <dbReference type="ARBA" id="ARBA00043995"/>
    </source>
</evidence>
<dbReference type="Pfam" id="PF01075">
    <property type="entry name" value="Glyco_transf_9"/>
    <property type="match status" value="1"/>
</dbReference>
<comment type="catalytic activity">
    <reaction evidence="13">
        <text>an alpha-Kdo-(2-&gt;4)-alpha-Kdo-(2-&gt;6)-lipid A + ADP-L-glycero-beta-D-manno-heptose = an L-alpha-D-Hep-(1-&gt;5)-[alpha-Kdo-(2-&gt;4)]-alpha-Kdo-(2-&gt;6)-lipid A + ADP + H(+)</text>
        <dbReference type="Rhea" id="RHEA:74067"/>
        <dbReference type="ChEBI" id="CHEBI:15378"/>
        <dbReference type="ChEBI" id="CHEBI:61506"/>
        <dbReference type="ChEBI" id="CHEBI:176431"/>
        <dbReference type="ChEBI" id="CHEBI:193068"/>
        <dbReference type="ChEBI" id="CHEBI:456216"/>
        <dbReference type="EC" id="2.4.99.23"/>
    </reaction>
</comment>
<dbReference type="EC" id="2.4.99.23" evidence="10"/>
<dbReference type="RefSeq" id="WP_266282198.1">
    <property type="nucleotide sequence ID" value="NZ_JAPKNF010000001.1"/>
</dbReference>
<evidence type="ECO:0000313" key="15">
    <source>
        <dbReference type="Proteomes" id="UP001223743"/>
    </source>
</evidence>
<dbReference type="InterPro" id="IPR002201">
    <property type="entry name" value="Glyco_trans_9"/>
</dbReference>
<protein>
    <recommendedName>
        <fullName evidence="11">Lipopolysaccharide heptosyltransferase 1</fullName>
        <ecNumber evidence="10">2.4.99.23</ecNumber>
    </recommendedName>
    <alternativeName>
        <fullName evidence="12">ADP-heptose:lipopolysaccharide heptosyltransferase I</fullName>
    </alternativeName>
</protein>
<dbReference type="PANTHER" id="PTHR30160">
    <property type="entry name" value="TETRAACYLDISACCHARIDE 4'-KINASE-RELATED"/>
    <property type="match status" value="1"/>
</dbReference>
<name>A0ABU0M0J9_9HYPH</name>
<dbReference type="InterPro" id="IPR051199">
    <property type="entry name" value="LPS_LOS_Heptosyltrfase"/>
</dbReference>
<keyword evidence="8" id="KW-0472">Membrane</keyword>
<dbReference type="Gene3D" id="3.40.50.2000">
    <property type="entry name" value="Glycogen Phosphorylase B"/>
    <property type="match status" value="2"/>
</dbReference>
<keyword evidence="15" id="KW-1185">Reference proteome</keyword>
<evidence type="ECO:0000256" key="11">
    <source>
        <dbReference type="ARBA" id="ARBA00044190"/>
    </source>
</evidence>
<keyword evidence="3" id="KW-1003">Cell membrane</keyword>
<evidence type="ECO:0000256" key="10">
    <source>
        <dbReference type="ARBA" id="ARBA00044041"/>
    </source>
</evidence>
<sequence>MRVLLVKLSSLGDVVHSFPALTDAARAVPGIAIDWLVDESFAPLARLHPAVETVIPLPIRRMKKKPLAAFADLRAARRLLSARRYDVIIDAQGLMKSALAARLARGARRHGFSRATAREGMAALTYHVGHDIPEVEHMAVRIRRLFAASLGYPMPATPPDAGLDRVAIAGDAPQRPYVVLIHGTTWPTKTWTVEGWRAVAERAGELGLETVLFAHGPREEERVAAIAAGIGSVRLLPPGRLEVLIPALAGATGVVTVDTGLGHLAAALDLPTIGLYGPTNPGLTGLVGARTREFVGRLPCVPCEKSRCALKPDFGEGPPCLADHAPADVFGELRKLIPSTAGSV</sequence>
<comment type="subcellular location">
    <subcellularLocation>
        <location evidence="1">Cell inner membrane</location>
        <topology evidence="1">Peripheral membrane protein</topology>
        <orientation evidence="1">Cytoplasmic side</orientation>
    </subcellularLocation>
</comment>
<gene>
    <name evidence="14" type="ORF">QO015_000090</name>
</gene>
<evidence type="ECO:0000256" key="7">
    <source>
        <dbReference type="ARBA" id="ARBA00022985"/>
    </source>
</evidence>
<proteinExistence type="inferred from homology"/>
<evidence type="ECO:0000256" key="8">
    <source>
        <dbReference type="ARBA" id="ARBA00023136"/>
    </source>
</evidence>
<evidence type="ECO:0000256" key="6">
    <source>
        <dbReference type="ARBA" id="ARBA00022679"/>
    </source>
</evidence>
<evidence type="ECO:0000256" key="12">
    <source>
        <dbReference type="ARBA" id="ARBA00044330"/>
    </source>
</evidence>
<dbReference type="CDD" id="cd03789">
    <property type="entry name" value="GT9_LPS_heptosyltransferase"/>
    <property type="match status" value="1"/>
</dbReference>
<evidence type="ECO:0000256" key="13">
    <source>
        <dbReference type="ARBA" id="ARBA00049201"/>
    </source>
</evidence>
<dbReference type="GO" id="GO:0016757">
    <property type="term" value="F:glycosyltransferase activity"/>
    <property type="evidence" value="ECO:0007669"/>
    <property type="project" value="UniProtKB-KW"/>
</dbReference>
<dbReference type="PANTHER" id="PTHR30160:SF19">
    <property type="entry name" value="LIPOPOLYSACCHARIDE HEPTOSYLTRANSFERASE 1"/>
    <property type="match status" value="1"/>
</dbReference>
<keyword evidence="4" id="KW-0997">Cell inner membrane</keyword>
<dbReference type="NCBIfam" id="TIGR02193">
    <property type="entry name" value="heptsyl_trn_I"/>
    <property type="match status" value="1"/>
</dbReference>
<comment type="pathway">
    <text evidence="2">Bacterial outer membrane biogenesis; LPS core biosynthesis.</text>
</comment>
<comment type="similarity">
    <text evidence="9">Belongs to the glycosyltransferase 9 family.</text>
</comment>
<dbReference type="SUPFAM" id="SSF53756">
    <property type="entry name" value="UDP-Glycosyltransferase/glycogen phosphorylase"/>
    <property type="match status" value="1"/>
</dbReference>
<organism evidence="14 15">
    <name type="scientific">Kaistia geumhonensis</name>
    <dbReference type="NCBI Taxonomy" id="410839"/>
    <lineage>
        <taxon>Bacteria</taxon>
        <taxon>Pseudomonadati</taxon>
        <taxon>Pseudomonadota</taxon>
        <taxon>Alphaproteobacteria</taxon>
        <taxon>Hyphomicrobiales</taxon>
        <taxon>Kaistiaceae</taxon>
        <taxon>Kaistia</taxon>
    </lineage>
</organism>
<accession>A0ABU0M0J9</accession>
<keyword evidence="5 14" id="KW-0328">Glycosyltransferase</keyword>
<dbReference type="EMBL" id="JAUSWJ010000001">
    <property type="protein sequence ID" value="MDQ0514477.1"/>
    <property type="molecule type" value="Genomic_DNA"/>
</dbReference>
<dbReference type="InterPro" id="IPR011908">
    <property type="entry name" value="LipoPS_heptosylTferase-I"/>
</dbReference>
<keyword evidence="6 14" id="KW-0808">Transferase</keyword>
<evidence type="ECO:0000256" key="2">
    <source>
        <dbReference type="ARBA" id="ARBA00004713"/>
    </source>
</evidence>
<comment type="caution">
    <text evidence="14">The sequence shown here is derived from an EMBL/GenBank/DDBJ whole genome shotgun (WGS) entry which is preliminary data.</text>
</comment>
<dbReference type="Proteomes" id="UP001223743">
    <property type="component" value="Unassembled WGS sequence"/>
</dbReference>
<evidence type="ECO:0000256" key="3">
    <source>
        <dbReference type="ARBA" id="ARBA00022475"/>
    </source>
</evidence>
<keyword evidence="7" id="KW-0448">Lipopolysaccharide biosynthesis</keyword>
<evidence type="ECO:0000256" key="1">
    <source>
        <dbReference type="ARBA" id="ARBA00004515"/>
    </source>
</evidence>
<evidence type="ECO:0000256" key="5">
    <source>
        <dbReference type="ARBA" id="ARBA00022676"/>
    </source>
</evidence>
<evidence type="ECO:0000256" key="4">
    <source>
        <dbReference type="ARBA" id="ARBA00022519"/>
    </source>
</evidence>
<evidence type="ECO:0000313" key="14">
    <source>
        <dbReference type="EMBL" id="MDQ0514477.1"/>
    </source>
</evidence>